<accession>A0ABP6CIU9</accession>
<dbReference type="InterPro" id="IPR011059">
    <property type="entry name" value="Metal-dep_hydrolase_composite"/>
</dbReference>
<dbReference type="InterPro" id="IPR033932">
    <property type="entry name" value="YtcJ-like"/>
</dbReference>
<dbReference type="PANTHER" id="PTHR22642:SF2">
    <property type="entry name" value="PROTEIN LONG AFTER FAR-RED 3"/>
    <property type="match status" value="1"/>
</dbReference>
<evidence type="ECO:0000313" key="2">
    <source>
        <dbReference type="EMBL" id="GAA2613025.1"/>
    </source>
</evidence>
<dbReference type="Proteomes" id="UP001501509">
    <property type="component" value="Unassembled WGS sequence"/>
</dbReference>
<organism evidence="2 3">
    <name type="scientific">Actinomadura fulvescens</name>
    <dbReference type="NCBI Taxonomy" id="46160"/>
    <lineage>
        <taxon>Bacteria</taxon>
        <taxon>Bacillati</taxon>
        <taxon>Actinomycetota</taxon>
        <taxon>Actinomycetes</taxon>
        <taxon>Streptosporangiales</taxon>
        <taxon>Thermomonosporaceae</taxon>
        <taxon>Actinomadura</taxon>
    </lineage>
</organism>
<dbReference type="RefSeq" id="WP_344545309.1">
    <property type="nucleotide sequence ID" value="NZ_BAAATD010000007.1"/>
</dbReference>
<dbReference type="SUPFAM" id="SSF51556">
    <property type="entry name" value="Metallo-dependent hydrolases"/>
    <property type="match status" value="1"/>
</dbReference>
<dbReference type="Gene3D" id="2.30.40.10">
    <property type="entry name" value="Urease, subunit C, domain 1"/>
    <property type="match status" value="1"/>
</dbReference>
<keyword evidence="3" id="KW-1185">Reference proteome</keyword>
<dbReference type="PANTHER" id="PTHR22642">
    <property type="entry name" value="IMIDAZOLONEPROPIONASE"/>
    <property type="match status" value="1"/>
</dbReference>
<name>A0ABP6CIU9_9ACTN</name>
<dbReference type="InterPro" id="IPR013108">
    <property type="entry name" value="Amidohydro_3"/>
</dbReference>
<proteinExistence type="predicted"/>
<comment type="caution">
    <text evidence="2">The sequence shown here is derived from an EMBL/GenBank/DDBJ whole genome shotgun (WGS) entry which is preliminary data.</text>
</comment>
<dbReference type="Gene3D" id="3.20.20.140">
    <property type="entry name" value="Metal-dependent hydrolases"/>
    <property type="match status" value="1"/>
</dbReference>
<dbReference type="SUPFAM" id="SSF51338">
    <property type="entry name" value="Composite domain of metallo-dependent hydrolases"/>
    <property type="match status" value="1"/>
</dbReference>
<protein>
    <submittedName>
        <fullName evidence="2">Amidohydrolase</fullName>
    </submittedName>
</protein>
<dbReference type="InterPro" id="IPR032466">
    <property type="entry name" value="Metal_Hydrolase"/>
</dbReference>
<evidence type="ECO:0000313" key="3">
    <source>
        <dbReference type="Proteomes" id="UP001501509"/>
    </source>
</evidence>
<dbReference type="Pfam" id="PF07969">
    <property type="entry name" value="Amidohydro_3"/>
    <property type="match status" value="1"/>
</dbReference>
<reference evidence="3" key="1">
    <citation type="journal article" date="2019" name="Int. J. Syst. Evol. Microbiol.">
        <title>The Global Catalogue of Microorganisms (GCM) 10K type strain sequencing project: providing services to taxonomists for standard genome sequencing and annotation.</title>
        <authorList>
            <consortium name="The Broad Institute Genomics Platform"/>
            <consortium name="The Broad Institute Genome Sequencing Center for Infectious Disease"/>
            <person name="Wu L."/>
            <person name="Ma J."/>
        </authorList>
    </citation>
    <scope>NUCLEOTIDE SEQUENCE [LARGE SCALE GENOMIC DNA]</scope>
    <source>
        <strain evidence="3">JCM 6833</strain>
    </source>
</reference>
<dbReference type="CDD" id="cd01300">
    <property type="entry name" value="YtcJ_like"/>
    <property type="match status" value="1"/>
</dbReference>
<feature type="domain" description="Amidohydrolase 3" evidence="1">
    <location>
        <begin position="54"/>
        <end position="543"/>
    </location>
</feature>
<gene>
    <name evidence="2" type="ORF">GCM10010411_54790</name>
</gene>
<evidence type="ECO:0000259" key="1">
    <source>
        <dbReference type="Pfam" id="PF07969"/>
    </source>
</evidence>
<dbReference type="Gene3D" id="3.10.310.70">
    <property type="match status" value="1"/>
</dbReference>
<dbReference type="EMBL" id="BAAATD010000007">
    <property type="protein sequence ID" value="GAA2613025.1"/>
    <property type="molecule type" value="Genomic_DNA"/>
</dbReference>
<sequence>MTMGGTADLVLTDARLPGRPEADTVVIADGRIVAVGAAAEVRDLIGAGTDVRPLGGRTVIPAFQDAHVHPLTGGLEMLRCDLTDLDDRHLVLEAVAAYAAGNPGASWITGGGWRMDAFPGGTPLAADLDAIVADRPVFLPNRDHHGAWVNSRALELAGITASTPDPADGRIERDERGAPSGVLHEGAMRLVQRLVPAPTLDEQVDAMLTAQRHLHALGITAWQDAIVGDYPGTTDPTRVYHELISRGLLTARVRGCLWWRRDRGVEQLDDLLHLRTNARPGLALDAVKIMQDGVCENFTAATLTPYLGGHGSGISFFEPGELAEAVTRLHGAGLQVHFHTIGERAVREALDAVAAALDRHGPRDLRHHLAHLQIVHPDDVPRFAELGVAANMQPLWAYNDDQMTELTVPFLGEERAGWQYPFAALHDHGTRLAMGSDWPVSSADPILGIHVAVNRTTYRPGTDPARYADQPFLPHQRLTLETALRAATLGSAYVNHLDASTGTLDPSKHADLAVLDRDPFALPPEELHTVRVVTTVAAGRIVHDS</sequence>